<dbReference type="GO" id="GO:1990883">
    <property type="term" value="F:18S rRNA cytidine N-acetyltransferase activity"/>
    <property type="evidence" value="ECO:0007669"/>
    <property type="project" value="TreeGrafter"/>
</dbReference>
<feature type="binding site" evidence="9">
    <location>
        <begin position="292"/>
        <end position="301"/>
    </location>
    <ligand>
        <name>ATP</name>
        <dbReference type="ChEBI" id="CHEBI:30616"/>
    </ligand>
</feature>
<feature type="binding site" evidence="9">
    <location>
        <begin position="674"/>
        <end position="680"/>
    </location>
    <ligand>
        <name>acetyl-CoA</name>
        <dbReference type="ChEBI" id="CHEBI:57288"/>
    </ligand>
</feature>
<feature type="binding site" evidence="9">
    <location>
        <position position="763"/>
    </location>
    <ligand>
        <name>acetyl-CoA</name>
        <dbReference type="ChEBI" id="CHEBI:57288"/>
    </ligand>
</feature>
<evidence type="ECO:0000256" key="7">
    <source>
        <dbReference type="ARBA" id="ARBA00023242"/>
    </source>
</evidence>
<dbReference type="InterPro" id="IPR013562">
    <property type="entry name" value="TmcA/NAT10_N"/>
</dbReference>
<feature type="compositionally biased region" description="Basic residues" evidence="10">
    <location>
        <begin position="1087"/>
        <end position="1099"/>
    </location>
</feature>
<gene>
    <name evidence="15" type="ORF">PCOL08062_LOCUS8265</name>
</gene>
<dbReference type="InterPro" id="IPR032672">
    <property type="entry name" value="TmcA/NAT10/Kre33"/>
</dbReference>
<evidence type="ECO:0000256" key="3">
    <source>
        <dbReference type="ARBA" id="ARBA00022679"/>
    </source>
</evidence>
<keyword evidence="3 9" id="KW-0808">Transferase</keyword>
<dbReference type="Pfam" id="PF13718">
    <property type="entry name" value="GNAT_acetyltr_2"/>
    <property type="match status" value="1"/>
</dbReference>
<evidence type="ECO:0000313" key="15">
    <source>
        <dbReference type="EMBL" id="CAD8243710.1"/>
    </source>
</evidence>
<evidence type="ECO:0000256" key="1">
    <source>
        <dbReference type="ARBA" id="ARBA00004604"/>
    </source>
</evidence>
<evidence type="ECO:0000256" key="6">
    <source>
        <dbReference type="ARBA" id="ARBA00022840"/>
    </source>
</evidence>
<dbReference type="Gene3D" id="3.40.630.30">
    <property type="match status" value="1"/>
</dbReference>
<dbReference type="InterPro" id="IPR027417">
    <property type="entry name" value="P-loop_NTPase"/>
</dbReference>
<dbReference type="Pfam" id="PF13725">
    <property type="entry name" value="tRNA_bind_2"/>
    <property type="match status" value="1"/>
</dbReference>
<evidence type="ECO:0000256" key="8">
    <source>
        <dbReference type="ARBA" id="ARBA00023315"/>
    </source>
</evidence>
<accession>A0A7R9TSQ7</accession>
<evidence type="ECO:0000256" key="9">
    <source>
        <dbReference type="HAMAP-Rule" id="MF_03211"/>
    </source>
</evidence>
<evidence type="ECO:0000259" key="13">
    <source>
        <dbReference type="Pfam" id="PF13718"/>
    </source>
</evidence>
<keyword evidence="2 9" id="KW-0698">rRNA processing</keyword>
<feature type="region of interest" description="Disordered" evidence="10">
    <location>
        <begin position="1047"/>
        <end position="1099"/>
    </location>
</feature>
<evidence type="ECO:0000259" key="12">
    <source>
        <dbReference type="Pfam" id="PF08351"/>
    </source>
</evidence>
<dbReference type="GO" id="GO:0005730">
    <property type="term" value="C:nucleolus"/>
    <property type="evidence" value="ECO:0007669"/>
    <property type="project" value="UniProtKB-SubCell"/>
</dbReference>
<dbReference type="PANTHER" id="PTHR10925">
    <property type="entry name" value="N-ACETYLTRANSFERASE 10"/>
    <property type="match status" value="1"/>
</dbReference>
<dbReference type="GO" id="GO:0005524">
    <property type="term" value="F:ATP binding"/>
    <property type="evidence" value="ECO:0007669"/>
    <property type="project" value="UniProtKB-UniRule"/>
</dbReference>
<dbReference type="Pfam" id="PF08351">
    <property type="entry name" value="TmcA_N"/>
    <property type="match status" value="1"/>
</dbReference>
<dbReference type="EMBL" id="HBDZ01010846">
    <property type="protein sequence ID" value="CAD8243710.1"/>
    <property type="molecule type" value="Transcribed_RNA"/>
</dbReference>
<dbReference type="PANTHER" id="PTHR10925:SF5">
    <property type="entry name" value="RNA CYTIDINE ACETYLTRANSFERASE"/>
    <property type="match status" value="1"/>
</dbReference>
<keyword evidence="8 9" id="KW-0012">Acyltransferase</keyword>
<evidence type="ECO:0000256" key="4">
    <source>
        <dbReference type="ARBA" id="ARBA00022694"/>
    </source>
</evidence>
<keyword evidence="4 9" id="KW-0819">tRNA processing</keyword>
<dbReference type="GO" id="GO:0030686">
    <property type="term" value="C:90S preribosome"/>
    <property type="evidence" value="ECO:0007669"/>
    <property type="project" value="TreeGrafter"/>
</dbReference>
<dbReference type="Gene3D" id="3.40.50.300">
    <property type="entry name" value="P-loop containing nucleotide triphosphate hydrolases"/>
    <property type="match status" value="1"/>
</dbReference>
<keyword evidence="7 9" id="KW-0539">Nucleus</keyword>
<feature type="domain" description="N-acetyltransferase" evidence="13">
    <location>
        <begin position="565"/>
        <end position="790"/>
    </location>
</feature>
<comment type="catalytic activity">
    <reaction evidence="9">
        <text>a cytidine in tRNA + acetyl-CoA + ATP + H2O = an N(4)-acetylcytidine in tRNA + ADP + phosphate + CoA + H(+)</text>
        <dbReference type="Rhea" id="RHEA:53876"/>
        <dbReference type="Rhea" id="RHEA-COMP:13670"/>
        <dbReference type="Rhea" id="RHEA-COMP:13671"/>
        <dbReference type="ChEBI" id="CHEBI:15377"/>
        <dbReference type="ChEBI" id="CHEBI:15378"/>
        <dbReference type="ChEBI" id="CHEBI:30616"/>
        <dbReference type="ChEBI" id="CHEBI:43474"/>
        <dbReference type="ChEBI" id="CHEBI:57287"/>
        <dbReference type="ChEBI" id="CHEBI:57288"/>
        <dbReference type="ChEBI" id="CHEBI:74900"/>
        <dbReference type="ChEBI" id="CHEBI:82748"/>
        <dbReference type="ChEBI" id="CHEBI:456216"/>
    </reaction>
</comment>
<feature type="region of interest" description="Disordered" evidence="10">
    <location>
        <begin position="455"/>
        <end position="476"/>
    </location>
</feature>
<name>A0A7R9TSQ7_9VIRI</name>
<comment type="similarity">
    <text evidence="9">Belongs to the RNA cytidine acetyltransferase family. NAT10 subfamily.</text>
</comment>
<dbReference type="InterPro" id="IPR007807">
    <property type="entry name" value="TcmA/NAT10_helicase"/>
</dbReference>
<evidence type="ECO:0000256" key="5">
    <source>
        <dbReference type="ARBA" id="ARBA00022741"/>
    </source>
</evidence>
<feature type="compositionally biased region" description="Basic and acidic residues" evidence="10">
    <location>
        <begin position="457"/>
        <end position="468"/>
    </location>
</feature>
<protein>
    <recommendedName>
        <fullName evidence="9">RNA cytidine acetyltransferase</fullName>
        <ecNumber evidence="9">2.3.1.-</ecNumber>
    </recommendedName>
    <alternativeName>
        <fullName evidence="9">18S rRNA cytosine acetyltransferase</fullName>
    </alternativeName>
</protein>
<feature type="binding site" evidence="9">
    <location>
        <begin position="667"/>
        <end position="669"/>
    </location>
    <ligand>
        <name>acetyl-CoA</name>
        <dbReference type="ChEBI" id="CHEBI:57288"/>
    </ligand>
</feature>
<dbReference type="HAMAP" id="MF_03211">
    <property type="entry name" value="RNA_acetyltr_Nat10"/>
    <property type="match status" value="1"/>
</dbReference>
<evidence type="ECO:0000259" key="14">
    <source>
        <dbReference type="Pfam" id="PF13725"/>
    </source>
</evidence>
<evidence type="ECO:0000256" key="10">
    <source>
        <dbReference type="SAM" id="MobiDB-lite"/>
    </source>
</evidence>
<feature type="binding site" evidence="9">
    <location>
        <position position="506"/>
    </location>
    <ligand>
        <name>ATP</name>
        <dbReference type="ChEBI" id="CHEBI:30616"/>
    </ligand>
</feature>
<dbReference type="AlphaFoldDB" id="A0A7R9TSQ7"/>
<dbReference type="GO" id="GO:0051391">
    <property type="term" value="P:tRNA acetylation"/>
    <property type="evidence" value="ECO:0007669"/>
    <property type="project" value="UniProtKB-UniRule"/>
</dbReference>
<feature type="domain" description="TcmA/NAT10 helicase" evidence="11">
    <location>
        <begin position="287"/>
        <end position="524"/>
    </location>
</feature>
<dbReference type="EC" id="2.3.1.-" evidence="9"/>
<comment type="function">
    <text evidence="9">RNA cytidine acetyltransferase with specificity toward both 18S rRNA and tRNAs. Catalyzes the formation of N(4)-acetylcytidine (ac4C) in 18S rRNA. Required for early nucleolar cleavages of precursor rRNA at sites A0, A1 and A2 during 18S rRNA synthesis. Catalyzes the formation of ac4C in serine and leucine tRNAs. Requires a tRNA-binding adapter protein for full tRNA acetyltransferase activity but not for 18S rRNA acetylation.</text>
</comment>
<organism evidence="15">
    <name type="scientific">Prasinoderma coloniale</name>
    <dbReference type="NCBI Taxonomy" id="156133"/>
    <lineage>
        <taxon>Eukaryota</taxon>
        <taxon>Viridiplantae</taxon>
        <taxon>Prasinodermophyta</taxon>
        <taxon>Prasinodermophyceae</taxon>
        <taxon>Prasinodermales</taxon>
        <taxon>Prasinodermaceae</taxon>
        <taxon>Prasinoderma</taxon>
    </lineage>
</organism>
<dbReference type="InterPro" id="IPR000182">
    <property type="entry name" value="GNAT_dom"/>
</dbReference>
<comment type="subcellular location">
    <subcellularLocation>
        <location evidence="1 9">Nucleus</location>
        <location evidence="1 9">Nucleolus</location>
    </subcellularLocation>
</comment>
<comment type="catalytic activity">
    <reaction evidence="9">
        <text>a cytidine in 18S rRNA + acetyl-CoA + ATP + H2O = an N(4)-acetylcytidine in 18S rRNA + ADP + phosphate + CoA + H(+)</text>
        <dbReference type="Rhea" id="RHEA:51424"/>
        <dbReference type="Rhea" id="RHEA-COMP:13575"/>
        <dbReference type="Rhea" id="RHEA-COMP:13576"/>
        <dbReference type="ChEBI" id="CHEBI:15377"/>
        <dbReference type="ChEBI" id="CHEBI:15378"/>
        <dbReference type="ChEBI" id="CHEBI:30616"/>
        <dbReference type="ChEBI" id="CHEBI:43474"/>
        <dbReference type="ChEBI" id="CHEBI:57287"/>
        <dbReference type="ChEBI" id="CHEBI:57288"/>
        <dbReference type="ChEBI" id="CHEBI:74900"/>
        <dbReference type="ChEBI" id="CHEBI:82748"/>
        <dbReference type="ChEBI" id="CHEBI:456216"/>
    </reaction>
</comment>
<keyword evidence="6 9" id="KW-0067">ATP-binding</keyword>
<keyword evidence="5 9" id="KW-0547">Nucleotide-binding</keyword>
<dbReference type="GO" id="GO:1904812">
    <property type="term" value="P:rRNA acetylation involved in maturation of SSU-rRNA"/>
    <property type="evidence" value="ECO:0007669"/>
    <property type="project" value="InterPro"/>
</dbReference>
<proteinExistence type="inferred from homology"/>
<dbReference type="InterPro" id="IPR027992">
    <property type="entry name" value="tRNA_bind_dom"/>
</dbReference>
<dbReference type="Gene3D" id="3.40.50.11040">
    <property type="match status" value="1"/>
</dbReference>
<reference evidence="15" key="1">
    <citation type="submission" date="2021-01" db="EMBL/GenBank/DDBJ databases">
        <authorList>
            <person name="Corre E."/>
            <person name="Pelletier E."/>
            <person name="Niang G."/>
            <person name="Scheremetjew M."/>
            <person name="Finn R."/>
            <person name="Kale V."/>
            <person name="Holt S."/>
            <person name="Cochrane G."/>
            <person name="Meng A."/>
            <person name="Brown T."/>
            <person name="Cohen L."/>
        </authorList>
    </citation>
    <scope>NUCLEOTIDE SEQUENCE</scope>
    <source>
        <strain evidence="15">CCMP1413</strain>
    </source>
</reference>
<feature type="domain" description="Possible tRNA binding" evidence="14">
    <location>
        <begin position="821"/>
        <end position="1014"/>
    </location>
</feature>
<evidence type="ECO:0000259" key="11">
    <source>
        <dbReference type="Pfam" id="PF05127"/>
    </source>
</evidence>
<evidence type="ECO:0000256" key="2">
    <source>
        <dbReference type="ARBA" id="ARBA00022552"/>
    </source>
</evidence>
<dbReference type="Pfam" id="PF05127">
    <property type="entry name" value="NAT10_TcmA_helicase"/>
    <property type="match status" value="1"/>
</dbReference>
<dbReference type="InterPro" id="IPR033688">
    <property type="entry name" value="NAT10"/>
</dbReference>
<feature type="domain" description="TmcA/NAT10 N-terminal" evidence="12">
    <location>
        <begin position="5"/>
        <end position="200"/>
    </location>
</feature>
<dbReference type="GO" id="GO:0000049">
    <property type="term" value="F:tRNA binding"/>
    <property type="evidence" value="ECO:0007669"/>
    <property type="project" value="TreeGrafter"/>
</dbReference>
<sequence>MRKKVDARIRTLVENGVKSGHRSVFVVVGDRGREQVVNLHYMLSKASVKARPSVLWCYKKELYLSSHRKKRMRQIRKLLQRGLLDAEKEDPFSLFMASTNIRYTYYNDSASVLGQTFGMCVLQDFESLTPNLLARTIETVEGGGVIVLLLSTLTSLRKLYSMSMDVHARYRTEAHTEVVPRFNERFILSLADNRAAIVMDDELNILPLSSHVRALKPSRGAGLDADDGEADMRTPNQRELADLQLSLADTQPAGSLLERCKTLDQARALLTFLDAASERTLRSTVALTAARGRGKSAALGLAVAGALGLGYSNVFVTAPTPENLKTLFDFIVRGLEALGWKEHIDYTVVESTNPDFNKAVVRINVFRDHRQTVQYVLPQHHERLAQAELLVIDEAAAIPLPVVKALLGPYLVFLSSTVNGYEGTGRALSLKLMSQLRSQATGGQAAAAVAAAAKSTGTKDDHNAKEGGDVDGVGKGGDGAADAAAADGAGGGGRVFKEVTLEEPIRYAEGDPTESWLSSLLCLDAAKHVPRITRALPSPDRCELYYVNRDTLFSYHAASEVFLQRMIALYVSSHYKNTPNDLQLMSDAPAHQLFVLLAPVDETVNALPDILAVVQVCLEGQISKASALKSLERGALAPHGDLIPWTVSNQFRDGAFAGLSGARIVRIATHPDLCGAGYGSRAAQLLERYYAGAFADPTVEAAEMRPAAAGTAAGGGDLRTEKIAPRTDLGPLLVGLPERAPEEVHWLGVSYGLTQQLFNFWSRQGYMPVYVRQTPSDVTGEHTCIMCKPMEGANVEAVHTGADGGADATGRKDGADNDALWLAPFVKDFRARYASLLASSFRGAPSALALSVMAPKTTFSQEAADRTEVHEVVSPYDMKRLEAYSRNLADYRLVMDLVPPLARAYVAGGLPVSMTYIQATLLLGVGLQHKSVEDVAGELDVQAQQALALFSKALTKLYKLLDGRESRRAERALPRAPLPGAGRVDEEGAARLEEDLEAGAAKAAEDADAREARAEAASARKGALSEDRLREEFGISADANKAFDAALKGGALPGSGTLSVKASAADAAAAERRNMAKKRKSNDGKKAKTPGKKKKKGAK</sequence>